<evidence type="ECO:0000256" key="4">
    <source>
        <dbReference type="ARBA" id="ARBA00022692"/>
    </source>
</evidence>
<keyword evidence="4 8" id="KW-0812">Transmembrane</keyword>
<dbReference type="Gene3D" id="1.20.1250.20">
    <property type="entry name" value="MFS general substrate transporter like domains"/>
    <property type="match status" value="1"/>
</dbReference>
<dbReference type="HOGENOM" id="CLU_000960_28_3_9"/>
<feature type="transmembrane region" description="Helical" evidence="8">
    <location>
        <begin position="405"/>
        <end position="426"/>
    </location>
</feature>
<dbReference type="GeneID" id="41072139"/>
<dbReference type="PANTHER" id="PTHR42718:SF9">
    <property type="entry name" value="MAJOR FACILITATOR SUPERFAMILY MULTIDRUG TRANSPORTER MFSC"/>
    <property type="match status" value="1"/>
</dbReference>
<evidence type="ECO:0000256" key="5">
    <source>
        <dbReference type="ARBA" id="ARBA00022989"/>
    </source>
</evidence>
<evidence type="ECO:0000256" key="1">
    <source>
        <dbReference type="ARBA" id="ARBA00004651"/>
    </source>
</evidence>
<evidence type="ECO:0000256" key="6">
    <source>
        <dbReference type="ARBA" id="ARBA00023136"/>
    </source>
</evidence>
<dbReference type="CDD" id="cd17321">
    <property type="entry name" value="MFS_MMR_MDR_like"/>
    <property type="match status" value="1"/>
</dbReference>
<feature type="transmembrane region" description="Helical" evidence="8">
    <location>
        <begin position="231"/>
        <end position="249"/>
    </location>
</feature>
<feature type="transmembrane region" description="Helical" evidence="8">
    <location>
        <begin position="432"/>
        <end position="454"/>
    </location>
</feature>
<evidence type="ECO:0000259" key="9">
    <source>
        <dbReference type="PROSITE" id="PS50850"/>
    </source>
</evidence>
<accession>A0A0A8HN61</accession>
<comment type="similarity">
    <text evidence="2">Belongs to the major facilitator superfamily. TCR/Tet family.</text>
</comment>
<dbReference type="STRING" id="1284.SHYC_01475"/>
<gene>
    <name evidence="10" type="ORF">BUZ57_05755</name>
</gene>
<dbReference type="InterPro" id="IPR036259">
    <property type="entry name" value="MFS_trans_sf"/>
</dbReference>
<protein>
    <recommendedName>
        <fullName evidence="7">Quinolone resistance protein NorB</fullName>
    </recommendedName>
</protein>
<dbReference type="SUPFAM" id="SSF103473">
    <property type="entry name" value="MFS general substrate transporter"/>
    <property type="match status" value="1"/>
</dbReference>
<feature type="transmembrane region" description="Helical" evidence="8">
    <location>
        <begin position="82"/>
        <end position="101"/>
    </location>
</feature>
<dbReference type="GO" id="GO:0005886">
    <property type="term" value="C:plasma membrane"/>
    <property type="evidence" value="ECO:0007669"/>
    <property type="project" value="UniProtKB-SubCell"/>
</dbReference>
<dbReference type="InterPro" id="IPR011701">
    <property type="entry name" value="MFS"/>
</dbReference>
<dbReference type="RefSeq" id="WP_039643843.1">
    <property type="nucleotide sequence ID" value="NZ_CP008747.1"/>
</dbReference>
<feature type="transmembrane region" description="Helical" evidence="8">
    <location>
        <begin position="47"/>
        <end position="70"/>
    </location>
</feature>
<feature type="transmembrane region" description="Helical" evidence="8">
    <location>
        <begin position="270"/>
        <end position="291"/>
    </location>
</feature>
<feature type="domain" description="Major facilitator superfamily (MFS) profile" evidence="9">
    <location>
        <begin position="13"/>
        <end position="458"/>
    </location>
</feature>
<dbReference type="FunFam" id="1.20.1250.20:FF:000252">
    <property type="entry name" value="Quinolone resistance protein NorB"/>
    <property type="match status" value="1"/>
</dbReference>
<name>A0A0A8HN61_STAHY</name>
<comment type="subcellular location">
    <subcellularLocation>
        <location evidence="1">Cell membrane</location>
        <topology evidence="1">Multi-pass membrane protein</topology>
    </subcellularLocation>
</comment>
<dbReference type="EMBL" id="QXVO01000013">
    <property type="protein sequence ID" value="RIO46116.1"/>
    <property type="molecule type" value="Genomic_DNA"/>
</dbReference>
<dbReference type="PANTHER" id="PTHR42718">
    <property type="entry name" value="MAJOR FACILITATOR SUPERFAMILY MULTIDRUG TRANSPORTER MFSC"/>
    <property type="match status" value="1"/>
</dbReference>
<feature type="transmembrane region" description="Helical" evidence="8">
    <location>
        <begin position="358"/>
        <end position="377"/>
    </location>
</feature>
<dbReference type="AlphaFoldDB" id="A0A0A8HN61"/>
<feature type="transmembrane region" description="Helical" evidence="8">
    <location>
        <begin position="303"/>
        <end position="321"/>
    </location>
</feature>
<evidence type="ECO:0000256" key="7">
    <source>
        <dbReference type="ARBA" id="ARBA00040594"/>
    </source>
</evidence>
<dbReference type="Pfam" id="PF07690">
    <property type="entry name" value="MFS_1"/>
    <property type="match status" value="1"/>
</dbReference>
<dbReference type="PROSITE" id="PS50850">
    <property type="entry name" value="MFS"/>
    <property type="match status" value="1"/>
</dbReference>
<organism evidence="10 11">
    <name type="scientific">Staphylococcus hyicus</name>
    <dbReference type="NCBI Taxonomy" id="1284"/>
    <lineage>
        <taxon>Bacteria</taxon>
        <taxon>Bacillati</taxon>
        <taxon>Bacillota</taxon>
        <taxon>Bacilli</taxon>
        <taxon>Bacillales</taxon>
        <taxon>Staphylococcaceae</taxon>
        <taxon>Staphylococcus</taxon>
    </lineage>
</organism>
<keyword evidence="5 8" id="KW-1133">Transmembrane helix</keyword>
<keyword evidence="6 8" id="KW-0472">Membrane</keyword>
<evidence type="ECO:0000313" key="10">
    <source>
        <dbReference type="EMBL" id="RIO46116.1"/>
    </source>
</evidence>
<comment type="caution">
    <text evidence="10">The sequence shown here is derived from an EMBL/GenBank/DDBJ whole genome shotgun (WGS) entry which is preliminary data.</text>
</comment>
<evidence type="ECO:0000256" key="2">
    <source>
        <dbReference type="ARBA" id="ARBA00007520"/>
    </source>
</evidence>
<feature type="transmembrane region" description="Helical" evidence="8">
    <location>
        <begin position="12"/>
        <end position="35"/>
    </location>
</feature>
<feature type="transmembrane region" description="Helical" evidence="8">
    <location>
        <begin position="107"/>
        <end position="125"/>
    </location>
</feature>
<evidence type="ECO:0000313" key="11">
    <source>
        <dbReference type="Proteomes" id="UP000285625"/>
    </source>
</evidence>
<sequence length="464" mass="49914">MEHNAEYEGNGRLIIGIVLGVITFWLFALSLVNVVPTLHKELGANFGLINVAVSLTSLFSGMFVVGAGGIADKYGPVKMTYVGLLLSVIGSLIIVVSPHIWPMIIGRGIQGLSAAFVMPATLSIIKGYYHGRHRQAALSYWSIGSWGGGGVASFFGGITDTFLGWRWIFIFSIMVAIAAMILIKGTPEVPRKASVARQKFDFAGLVLFLIFILSLNLIITQSSDYGIGSPIILSLIALFIISIVIFVILEKRRKTPLVDFDVFKDKGYTGATLSNFLMNAVAGTLIVGNTFVQEDKGFTSAQAGYLSITYLVMVLITIRVGEKILQHLGAQKPMYIGSILNMVGIILISLTFLPTTAYVIACVIGYFIYGLGLGLYATPSMDTAIANADEEHIGMASGIYKMSSSLGNAFGIALSTTIFAIGTSAFNMQVGAMFGLWFNVILAFISFLLVAFLVPKSQGVQIEK</sequence>
<feature type="transmembrane region" description="Helical" evidence="8">
    <location>
        <begin position="333"/>
        <end position="352"/>
    </location>
</feature>
<evidence type="ECO:0000256" key="8">
    <source>
        <dbReference type="SAM" id="Phobius"/>
    </source>
</evidence>
<feature type="transmembrane region" description="Helical" evidence="8">
    <location>
        <begin position="164"/>
        <end position="182"/>
    </location>
</feature>
<evidence type="ECO:0000256" key="3">
    <source>
        <dbReference type="ARBA" id="ARBA00022448"/>
    </source>
</evidence>
<dbReference type="InterPro" id="IPR020846">
    <property type="entry name" value="MFS_dom"/>
</dbReference>
<feature type="transmembrane region" description="Helical" evidence="8">
    <location>
        <begin position="202"/>
        <end position="219"/>
    </location>
</feature>
<proteinExistence type="inferred from homology"/>
<dbReference type="GO" id="GO:0022857">
    <property type="term" value="F:transmembrane transporter activity"/>
    <property type="evidence" value="ECO:0007669"/>
    <property type="project" value="InterPro"/>
</dbReference>
<dbReference type="Gene3D" id="1.20.1720.10">
    <property type="entry name" value="Multidrug resistance protein D"/>
    <property type="match status" value="1"/>
</dbReference>
<feature type="transmembrane region" description="Helical" evidence="8">
    <location>
        <begin position="137"/>
        <end position="158"/>
    </location>
</feature>
<keyword evidence="3" id="KW-0813">Transport</keyword>
<reference evidence="10 11" key="1">
    <citation type="journal article" date="2016" name="Front. Microbiol.">
        <title>Comprehensive Phylogenetic Analysis of Bovine Non-aureus Staphylococci Species Based on Whole-Genome Sequencing.</title>
        <authorList>
            <person name="Naushad S."/>
            <person name="Barkema H.W."/>
            <person name="Luby C."/>
            <person name="Condas L.A."/>
            <person name="Nobrega D.B."/>
            <person name="Carson D.A."/>
            <person name="De Buck J."/>
        </authorList>
    </citation>
    <scope>NUCLEOTIDE SEQUENCE [LARGE SCALE GENOMIC DNA]</scope>
    <source>
        <strain evidence="10 11">SNUC 5959</strain>
    </source>
</reference>
<dbReference type="KEGG" id="shu:SHYC_01475"/>
<dbReference type="Proteomes" id="UP000285625">
    <property type="component" value="Unassembled WGS sequence"/>
</dbReference>